<reference evidence="1" key="1">
    <citation type="submission" date="2021-05" db="EMBL/GenBank/DDBJ databases">
        <authorList>
            <person name="Alioto T."/>
            <person name="Alioto T."/>
            <person name="Gomez Garrido J."/>
        </authorList>
    </citation>
    <scope>NUCLEOTIDE SEQUENCE</scope>
</reference>
<name>A0A8D8X4R6_9HEMI</name>
<dbReference type="EMBL" id="HBUF01264068">
    <property type="protein sequence ID" value="CAG6683688.1"/>
    <property type="molecule type" value="Transcribed_RNA"/>
</dbReference>
<dbReference type="AlphaFoldDB" id="A0A8D8X4R6"/>
<accession>A0A8D8X4R6</accession>
<proteinExistence type="predicted"/>
<evidence type="ECO:0000313" key="1">
    <source>
        <dbReference type="EMBL" id="CAG6683687.1"/>
    </source>
</evidence>
<sequence>MKGALFLGAHRACNPINPFTVDRNYLLNYKKDILLYSQDLFPIQVCKAKTYPIYRSVPRPLFTYLFLIDSIIISPQIPAWDLGCYHSQGRYRSILSRTHHRTFSGSMKKFRLVLKQVKNFRL</sequence>
<dbReference type="EMBL" id="HBUF01264067">
    <property type="protein sequence ID" value="CAG6683687.1"/>
    <property type="molecule type" value="Transcribed_RNA"/>
</dbReference>
<protein>
    <submittedName>
        <fullName evidence="1">Uncharacterized protein</fullName>
    </submittedName>
</protein>
<organism evidence="1">
    <name type="scientific">Cacopsylla melanoneura</name>
    <dbReference type="NCBI Taxonomy" id="428564"/>
    <lineage>
        <taxon>Eukaryota</taxon>
        <taxon>Metazoa</taxon>
        <taxon>Ecdysozoa</taxon>
        <taxon>Arthropoda</taxon>
        <taxon>Hexapoda</taxon>
        <taxon>Insecta</taxon>
        <taxon>Pterygota</taxon>
        <taxon>Neoptera</taxon>
        <taxon>Paraneoptera</taxon>
        <taxon>Hemiptera</taxon>
        <taxon>Sternorrhyncha</taxon>
        <taxon>Psylloidea</taxon>
        <taxon>Psyllidae</taxon>
        <taxon>Psyllinae</taxon>
        <taxon>Cacopsylla</taxon>
    </lineage>
</organism>